<reference evidence="3" key="1">
    <citation type="journal article" date="2023" name="Mol. Phylogenet. Evol.">
        <title>Genome-scale phylogeny and comparative genomics of the fungal order Sordariales.</title>
        <authorList>
            <person name="Hensen N."/>
            <person name="Bonometti L."/>
            <person name="Westerberg I."/>
            <person name="Brannstrom I.O."/>
            <person name="Guillou S."/>
            <person name="Cros-Aarteil S."/>
            <person name="Calhoun S."/>
            <person name="Haridas S."/>
            <person name="Kuo A."/>
            <person name="Mondo S."/>
            <person name="Pangilinan J."/>
            <person name="Riley R."/>
            <person name="LaButti K."/>
            <person name="Andreopoulos B."/>
            <person name="Lipzen A."/>
            <person name="Chen C."/>
            <person name="Yan M."/>
            <person name="Daum C."/>
            <person name="Ng V."/>
            <person name="Clum A."/>
            <person name="Steindorff A."/>
            <person name="Ohm R.A."/>
            <person name="Martin F."/>
            <person name="Silar P."/>
            <person name="Natvig D.O."/>
            <person name="Lalanne C."/>
            <person name="Gautier V."/>
            <person name="Ament-Velasquez S.L."/>
            <person name="Kruys A."/>
            <person name="Hutchinson M.I."/>
            <person name="Powell A.J."/>
            <person name="Barry K."/>
            <person name="Miller A.N."/>
            <person name="Grigoriev I.V."/>
            <person name="Debuchy R."/>
            <person name="Gladieux P."/>
            <person name="Hiltunen Thoren M."/>
            <person name="Johannesson H."/>
        </authorList>
    </citation>
    <scope>NUCLEOTIDE SEQUENCE</scope>
    <source>
        <strain evidence="3">PSN293</strain>
    </source>
</reference>
<protein>
    <submittedName>
        <fullName evidence="3">Phosphatidylethanolamine-binding protein</fullName>
    </submittedName>
</protein>
<dbReference type="GO" id="GO:0030162">
    <property type="term" value="P:regulation of proteolysis"/>
    <property type="evidence" value="ECO:0007669"/>
    <property type="project" value="TreeGrafter"/>
</dbReference>
<feature type="region of interest" description="Disordered" evidence="1">
    <location>
        <begin position="95"/>
        <end position="124"/>
    </location>
</feature>
<keyword evidence="4" id="KW-1185">Reference proteome</keyword>
<reference evidence="3" key="2">
    <citation type="submission" date="2023-05" db="EMBL/GenBank/DDBJ databases">
        <authorList>
            <consortium name="Lawrence Berkeley National Laboratory"/>
            <person name="Steindorff A."/>
            <person name="Hensen N."/>
            <person name="Bonometti L."/>
            <person name="Westerberg I."/>
            <person name="Brannstrom I.O."/>
            <person name="Guillou S."/>
            <person name="Cros-Aarteil S."/>
            <person name="Calhoun S."/>
            <person name="Haridas S."/>
            <person name="Kuo A."/>
            <person name="Mondo S."/>
            <person name="Pangilinan J."/>
            <person name="Riley R."/>
            <person name="Labutti K."/>
            <person name="Andreopoulos B."/>
            <person name="Lipzen A."/>
            <person name="Chen C."/>
            <person name="Yanf M."/>
            <person name="Daum C."/>
            <person name="Ng V."/>
            <person name="Clum A."/>
            <person name="Ohm R."/>
            <person name="Martin F."/>
            <person name="Silar P."/>
            <person name="Natvig D."/>
            <person name="Lalanne C."/>
            <person name="Gautier V."/>
            <person name="Ament-Velasquez S.L."/>
            <person name="Kruys A."/>
            <person name="Hutchinson M.I."/>
            <person name="Powell A.J."/>
            <person name="Barry K."/>
            <person name="Miller A.N."/>
            <person name="Grigoriev I.V."/>
            <person name="Debuchy R."/>
            <person name="Gladieux P."/>
            <person name="Thoren M.H."/>
            <person name="Johannesson H."/>
        </authorList>
    </citation>
    <scope>NUCLEOTIDE SEQUENCE</scope>
    <source>
        <strain evidence="3">PSN293</strain>
    </source>
</reference>
<gene>
    <name evidence="3" type="ORF">QBC37DRAFT_486498</name>
</gene>
<dbReference type="Pfam" id="PF01161">
    <property type="entry name" value="PBP"/>
    <property type="match status" value="1"/>
</dbReference>
<dbReference type="AlphaFoldDB" id="A0AAN6XXR7"/>
<dbReference type="GO" id="GO:0005543">
    <property type="term" value="F:phospholipid binding"/>
    <property type="evidence" value="ECO:0007669"/>
    <property type="project" value="TreeGrafter"/>
</dbReference>
<evidence type="ECO:0000313" key="3">
    <source>
        <dbReference type="EMBL" id="KAK4208879.1"/>
    </source>
</evidence>
<dbReference type="Proteomes" id="UP001301769">
    <property type="component" value="Unassembled WGS sequence"/>
</dbReference>
<organism evidence="3 4">
    <name type="scientific">Rhypophila decipiens</name>
    <dbReference type="NCBI Taxonomy" id="261697"/>
    <lineage>
        <taxon>Eukaryota</taxon>
        <taxon>Fungi</taxon>
        <taxon>Dikarya</taxon>
        <taxon>Ascomycota</taxon>
        <taxon>Pezizomycotina</taxon>
        <taxon>Sordariomycetes</taxon>
        <taxon>Sordariomycetidae</taxon>
        <taxon>Sordariales</taxon>
        <taxon>Naviculisporaceae</taxon>
        <taxon>Rhypophila</taxon>
    </lineage>
</organism>
<dbReference type="PANTHER" id="PTHR11362:SF148">
    <property type="entry name" value="CARBOXYPEPTIDASE Y INHIBITOR"/>
    <property type="match status" value="1"/>
</dbReference>
<feature type="signal peptide" evidence="2">
    <location>
        <begin position="1"/>
        <end position="20"/>
    </location>
</feature>
<dbReference type="InterPro" id="IPR008914">
    <property type="entry name" value="PEBP"/>
</dbReference>
<keyword evidence="2" id="KW-0732">Signal</keyword>
<proteinExistence type="predicted"/>
<dbReference type="EMBL" id="MU858225">
    <property type="protein sequence ID" value="KAK4208879.1"/>
    <property type="molecule type" value="Genomic_DNA"/>
</dbReference>
<dbReference type="InterPro" id="IPR036610">
    <property type="entry name" value="PEBP-like_sf"/>
</dbReference>
<name>A0AAN6XXR7_9PEZI</name>
<dbReference type="CDD" id="cd00866">
    <property type="entry name" value="PEBP_euk"/>
    <property type="match status" value="1"/>
</dbReference>
<dbReference type="InterPro" id="IPR035810">
    <property type="entry name" value="PEBP_euk"/>
</dbReference>
<dbReference type="SUPFAM" id="SSF49777">
    <property type="entry name" value="PEBP-like"/>
    <property type="match status" value="1"/>
</dbReference>
<evidence type="ECO:0000313" key="4">
    <source>
        <dbReference type="Proteomes" id="UP001301769"/>
    </source>
</evidence>
<dbReference type="Gene3D" id="3.90.280.10">
    <property type="entry name" value="PEBP-like"/>
    <property type="match status" value="1"/>
</dbReference>
<feature type="chain" id="PRO_5043051851" evidence="2">
    <location>
        <begin position="21"/>
        <end position="290"/>
    </location>
</feature>
<feature type="compositionally biased region" description="Low complexity" evidence="1">
    <location>
        <begin position="112"/>
        <end position="122"/>
    </location>
</feature>
<evidence type="ECO:0000256" key="1">
    <source>
        <dbReference type="SAM" id="MobiDB-lite"/>
    </source>
</evidence>
<evidence type="ECO:0000256" key="2">
    <source>
        <dbReference type="SAM" id="SignalP"/>
    </source>
</evidence>
<sequence>MATSSRLLTILGLFLSLGTAAIVHPGQRVLSSGKSTISAAKKLEHVRKQLHKAEIIPTVIDNFIPSLLVEAKWDDKYHADLGNTLKPKHLEDAPKIHLHDPSSHHGKKHQASNSGCSTTNSNSHHHAVPKANYVFALTDPDAPSRDDPKWSEFCHWIAMRPYEKDSSNLSDCLEDAAGAVKALDLDEIMEYKPPSPPEDTGKHRYVLLVFVPANATTEKIYPSKPEDRKHWGYDVDDDGLDEDKGVSWWGWNWTGDRDKAKAAETPGVRRWASENGLVAVGANFIYAEHE</sequence>
<dbReference type="GO" id="GO:0030414">
    <property type="term" value="F:peptidase inhibitor activity"/>
    <property type="evidence" value="ECO:0007669"/>
    <property type="project" value="TreeGrafter"/>
</dbReference>
<accession>A0AAN6XXR7</accession>
<comment type="caution">
    <text evidence="3">The sequence shown here is derived from an EMBL/GenBank/DDBJ whole genome shotgun (WGS) entry which is preliminary data.</text>
</comment>
<dbReference type="PANTHER" id="PTHR11362">
    <property type="entry name" value="PHOSPHATIDYLETHANOLAMINE-BINDING PROTEIN"/>
    <property type="match status" value="1"/>
</dbReference>
<dbReference type="GO" id="GO:0046578">
    <property type="term" value="P:regulation of Ras protein signal transduction"/>
    <property type="evidence" value="ECO:0007669"/>
    <property type="project" value="TreeGrafter"/>
</dbReference>